<name>A0A0D2JJM1_9CHLO</name>
<dbReference type="RefSeq" id="XP_013898522.1">
    <property type="nucleotide sequence ID" value="XM_014043068.1"/>
</dbReference>
<proteinExistence type="predicted"/>
<gene>
    <name evidence="1" type="ORF">MNEG_8455</name>
</gene>
<reference evidence="1 2" key="1">
    <citation type="journal article" date="2013" name="BMC Genomics">
        <title>Reconstruction of the lipid metabolism for the microalga Monoraphidium neglectum from its genome sequence reveals characteristics suitable for biofuel production.</title>
        <authorList>
            <person name="Bogen C."/>
            <person name="Al-Dilaimi A."/>
            <person name="Albersmeier A."/>
            <person name="Wichmann J."/>
            <person name="Grundmann M."/>
            <person name="Rupp O."/>
            <person name="Lauersen K.J."/>
            <person name="Blifernez-Klassen O."/>
            <person name="Kalinowski J."/>
            <person name="Goesmann A."/>
            <person name="Mussgnug J.H."/>
            <person name="Kruse O."/>
        </authorList>
    </citation>
    <scope>NUCLEOTIDE SEQUENCE [LARGE SCALE GENOMIC DNA]</scope>
    <source>
        <strain evidence="1 2">SAG 48.87</strain>
    </source>
</reference>
<organism evidence="1 2">
    <name type="scientific">Monoraphidium neglectum</name>
    <dbReference type="NCBI Taxonomy" id="145388"/>
    <lineage>
        <taxon>Eukaryota</taxon>
        <taxon>Viridiplantae</taxon>
        <taxon>Chlorophyta</taxon>
        <taxon>core chlorophytes</taxon>
        <taxon>Chlorophyceae</taxon>
        <taxon>CS clade</taxon>
        <taxon>Sphaeropleales</taxon>
        <taxon>Selenastraceae</taxon>
        <taxon>Monoraphidium</taxon>
    </lineage>
</organism>
<evidence type="ECO:0000313" key="2">
    <source>
        <dbReference type="Proteomes" id="UP000054498"/>
    </source>
</evidence>
<dbReference type="AlphaFoldDB" id="A0A0D2JJM1"/>
<dbReference type="GeneID" id="25741331"/>
<dbReference type="KEGG" id="mng:MNEG_8455"/>
<keyword evidence="2" id="KW-1185">Reference proteome</keyword>
<dbReference type="Proteomes" id="UP000054498">
    <property type="component" value="Unassembled WGS sequence"/>
</dbReference>
<protein>
    <submittedName>
        <fullName evidence="1">Uncharacterized protein</fullName>
    </submittedName>
</protein>
<dbReference type="EMBL" id="KK101828">
    <property type="protein sequence ID" value="KIY99502.1"/>
    <property type="molecule type" value="Genomic_DNA"/>
</dbReference>
<evidence type="ECO:0000313" key="1">
    <source>
        <dbReference type="EMBL" id="KIY99502.1"/>
    </source>
</evidence>
<feature type="non-terminal residue" evidence="1">
    <location>
        <position position="67"/>
    </location>
</feature>
<sequence length="67" mass="6799">MASVADLEQQAADTRAAGGDGALLSGILCDLADLKMGKGEVEAAQELLQEAYQLRKDAIEGAAAAPP</sequence>
<accession>A0A0D2JJM1</accession>